<dbReference type="GO" id="GO:0047874">
    <property type="term" value="F:dolichyldiphosphatase activity"/>
    <property type="evidence" value="ECO:0007669"/>
    <property type="project" value="UniProtKB-UniRule"/>
</dbReference>
<evidence type="ECO:0000313" key="8">
    <source>
        <dbReference type="EMBL" id="KAG2216554.1"/>
    </source>
</evidence>
<keyword evidence="5 6" id="KW-0472">Membrane</keyword>
<evidence type="ECO:0000256" key="5">
    <source>
        <dbReference type="ARBA" id="ARBA00023136"/>
    </source>
</evidence>
<gene>
    <name evidence="8" type="ORF">INT45_006030</name>
</gene>
<dbReference type="InterPro" id="IPR039667">
    <property type="entry name" value="Dolichyldiphosphatase_PAP2"/>
</dbReference>
<sequence>MDELASLSLTHVQFDPKDKLAYLLAYITLSPLAILVLYASIIISRREIAGITMLVGQLVNEGINFILKEYLQIARPHAHLGNGYGMPSSHAQFIWFFAIYGSLYLSKNIKVDHVIEKRIILVAMFFLAIVVCYSRIYLGYHNLLQVIAGGCVGSIFGLLWYKLLNYGLYSLGWIQSILNHPLSKRYYLKDMRMIDNVAKWEYQQWEQQVRKQA</sequence>
<dbReference type="CDD" id="cd03382">
    <property type="entry name" value="PAP2_dolichyldiphosphatase"/>
    <property type="match status" value="1"/>
</dbReference>
<keyword evidence="3 6" id="KW-0378">Hydrolase</keyword>
<comment type="catalytic activity">
    <reaction evidence="6">
        <text>a di-trans,poly-cis-dolichyl diphosphate + H2O = a di-trans,poly-cis-dolichyl phosphate + phosphate + H(+)</text>
        <dbReference type="Rhea" id="RHEA:14385"/>
        <dbReference type="Rhea" id="RHEA-COMP:19498"/>
        <dbReference type="Rhea" id="RHEA-COMP:19506"/>
        <dbReference type="ChEBI" id="CHEBI:15377"/>
        <dbReference type="ChEBI" id="CHEBI:15378"/>
        <dbReference type="ChEBI" id="CHEBI:43474"/>
        <dbReference type="ChEBI" id="CHEBI:57497"/>
        <dbReference type="ChEBI" id="CHEBI:57683"/>
        <dbReference type="EC" id="3.6.1.43"/>
    </reaction>
</comment>
<evidence type="ECO:0000256" key="6">
    <source>
        <dbReference type="RuleBase" id="RU367078"/>
    </source>
</evidence>
<evidence type="ECO:0000256" key="4">
    <source>
        <dbReference type="ARBA" id="ARBA00022989"/>
    </source>
</evidence>
<dbReference type="Pfam" id="PF01569">
    <property type="entry name" value="PAP2"/>
    <property type="match status" value="1"/>
</dbReference>
<dbReference type="InterPro" id="IPR000326">
    <property type="entry name" value="PAP2/HPO"/>
</dbReference>
<dbReference type="AlphaFoldDB" id="A0A8H7RRN6"/>
<comment type="caution">
    <text evidence="8">The sequence shown here is derived from an EMBL/GenBank/DDBJ whole genome shotgun (WGS) entry which is preliminary data.</text>
</comment>
<dbReference type="Gene3D" id="1.20.144.10">
    <property type="entry name" value="Phosphatidic acid phosphatase type 2/haloperoxidase"/>
    <property type="match status" value="1"/>
</dbReference>
<comment type="function">
    <text evidence="6">Required for efficient N-glycosylation. Necessary for maintaining optimal levels of dolichol-linked oligosaccharides. Hydrolyzes dolichyl pyrophosphate at a very high rate and dolichyl monophosphate at a much lower rate. Does not act on phosphatidate.</text>
</comment>
<evidence type="ECO:0000313" key="9">
    <source>
        <dbReference type="Proteomes" id="UP000646827"/>
    </source>
</evidence>
<dbReference type="PANTHER" id="PTHR11247:SF1">
    <property type="entry name" value="DOLICHYLDIPHOSPHATASE 1"/>
    <property type="match status" value="1"/>
</dbReference>
<organism evidence="8 9">
    <name type="scientific">Circinella minor</name>
    <dbReference type="NCBI Taxonomy" id="1195481"/>
    <lineage>
        <taxon>Eukaryota</taxon>
        <taxon>Fungi</taxon>
        <taxon>Fungi incertae sedis</taxon>
        <taxon>Mucoromycota</taxon>
        <taxon>Mucoromycotina</taxon>
        <taxon>Mucoromycetes</taxon>
        <taxon>Mucorales</taxon>
        <taxon>Lichtheimiaceae</taxon>
        <taxon>Circinella</taxon>
    </lineage>
</organism>
<keyword evidence="6" id="KW-0256">Endoplasmic reticulum</keyword>
<reference evidence="8 9" key="1">
    <citation type="submission" date="2020-12" db="EMBL/GenBank/DDBJ databases">
        <title>Metabolic potential, ecology and presence of endohyphal bacteria is reflected in genomic diversity of Mucoromycotina.</title>
        <authorList>
            <person name="Muszewska A."/>
            <person name="Okrasinska A."/>
            <person name="Steczkiewicz K."/>
            <person name="Drgas O."/>
            <person name="Orlowska M."/>
            <person name="Perlinska-Lenart U."/>
            <person name="Aleksandrzak-Piekarczyk T."/>
            <person name="Szatraj K."/>
            <person name="Zielenkiewicz U."/>
            <person name="Pilsyk S."/>
            <person name="Malc E."/>
            <person name="Mieczkowski P."/>
            <person name="Kruszewska J.S."/>
            <person name="Biernat P."/>
            <person name="Pawlowska J."/>
        </authorList>
    </citation>
    <scope>NUCLEOTIDE SEQUENCE [LARGE SCALE GENOMIC DNA]</scope>
    <source>
        <strain evidence="8 9">CBS 142.35</strain>
    </source>
</reference>
<feature type="transmembrane region" description="Helical" evidence="6">
    <location>
        <begin position="143"/>
        <end position="161"/>
    </location>
</feature>
<comment type="pathway">
    <text evidence="6">Protein modification; protein glycosylation.</text>
</comment>
<feature type="transmembrane region" description="Helical" evidence="6">
    <location>
        <begin position="20"/>
        <end position="41"/>
    </location>
</feature>
<dbReference type="UniPathway" id="UPA00378"/>
<dbReference type="EMBL" id="JAEPRB010000388">
    <property type="protein sequence ID" value="KAG2216554.1"/>
    <property type="molecule type" value="Genomic_DNA"/>
</dbReference>
<feature type="transmembrane region" description="Helical" evidence="6">
    <location>
        <begin position="118"/>
        <end position="137"/>
    </location>
</feature>
<keyword evidence="4 6" id="KW-1133">Transmembrane helix</keyword>
<accession>A0A8H7RRN6</accession>
<comment type="similarity">
    <text evidence="6">Belongs to the dolichyldiphosphatase family.</text>
</comment>
<dbReference type="InterPro" id="IPR036938">
    <property type="entry name" value="PAP2/HPO_sf"/>
</dbReference>
<dbReference type="EC" id="3.6.1.43" evidence="6"/>
<dbReference type="Proteomes" id="UP000646827">
    <property type="component" value="Unassembled WGS sequence"/>
</dbReference>
<protein>
    <recommendedName>
        <fullName evidence="6">Dolichyldiphosphatase</fullName>
        <ecNumber evidence="6">3.6.1.43</ecNumber>
    </recommendedName>
</protein>
<feature type="transmembrane region" description="Helical" evidence="6">
    <location>
        <begin position="87"/>
        <end position="106"/>
    </location>
</feature>
<dbReference type="GO" id="GO:0008610">
    <property type="term" value="P:lipid biosynthetic process"/>
    <property type="evidence" value="ECO:0007669"/>
    <property type="project" value="TreeGrafter"/>
</dbReference>
<evidence type="ECO:0000256" key="3">
    <source>
        <dbReference type="ARBA" id="ARBA00022801"/>
    </source>
</evidence>
<name>A0A8H7RRN6_9FUNG</name>
<keyword evidence="2 6" id="KW-0812">Transmembrane</keyword>
<evidence type="ECO:0000256" key="1">
    <source>
        <dbReference type="ARBA" id="ARBA00004141"/>
    </source>
</evidence>
<dbReference type="PANTHER" id="PTHR11247">
    <property type="entry name" value="PALMITOYL-PROTEIN THIOESTERASE/DOLICHYLDIPHOSPHATASE 1"/>
    <property type="match status" value="1"/>
</dbReference>
<dbReference type="GO" id="GO:0005789">
    <property type="term" value="C:endoplasmic reticulum membrane"/>
    <property type="evidence" value="ECO:0007669"/>
    <property type="project" value="UniProtKB-SubCell"/>
</dbReference>
<dbReference type="SMART" id="SM00014">
    <property type="entry name" value="acidPPc"/>
    <property type="match status" value="1"/>
</dbReference>
<proteinExistence type="inferred from homology"/>
<keyword evidence="9" id="KW-1185">Reference proteome</keyword>
<dbReference type="GO" id="GO:0006487">
    <property type="term" value="P:protein N-linked glycosylation"/>
    <property type="evidence" value="ECO:0007669"/>
    <property type="project" value="UniProtKB-UniRule"/>
</dbReference>
<evidence type="ECO:0000259" key="7">
    <source>
        <dbReference type="SMART" id="SM00014"/>
    </source>
</evidence>
<feature type="domain" description="Phosphatidic acid phosphatase type 2/haloperoxidase" evidence="7">
    <location>
        <begin position="48"/>
        <end position="161"/>
    </location>
</feature>
<comment type="subcellular location">
    <subcellularLocation>
        <location evidence="6">Endoplasmic reticulum membrane</location>
        <topology evidence="6">Multi-pass membrane protein</topology>
    </subcellularLocation>
    <subcellularLocation>
        <location evidence="1">Membrane</location>
        <topology evidence="1">Multi-pass membrane protein</topology>
    </subcellularLocation>
</comment>
<evidence type="ECO:0000256" key="2">
    <source>
        <dbReference type="ARBA" id="ARBA00022692"/>
    </source>
</evidence>
<dbReference type="OrthoDB" id="302705at2759"/>
<dbReference type="SUPFAM" id="SSF48317">
    <property type="entry name" value="Acid phosphatase/Vanadium-dependent haloperoxidase"/>
    <property type="match status" value="1"/>
</dbReference>